<accession>A0ABV4C168</accession>
<feature type="domain" description="B12-binding" evidence="1">
    <location>
        <begin position="94"/>
        <end position="219"/>
    </location>
</feature>
<evidence type="ECO:0000259" key="1">
    <source>
        <dbReference type="PROSITE" id="PS51332"/>
    </source>
</evidence>
<dbReference type="Pfam" id="PF02310">
    <property type="entry name" value="B12-binding"/>
    <property type="match status" value="1"/>
</dbReference>
<protein>
    <submittedName>
        <fullName evidence="3">B12-binding domain-containing protein</fullName>
    </submittedName>
</protein>
<evidence type="ECO:0000313" key="3">
    <source>
        <dbReference type="EMBL" id="MEY8016281.1"/>
    </source>
</evidence>
<dbReference type="Gene3D" id="3.40.50.280">
    <property type="entry name" value="Cobalamin-binding domain"/>
    <property type="match status" value="1"/>
</dbReference>
<evidence type="ECO:0000313" key="4">
    <source>
        <dbReference type="Proteomes" id="UP001564760"/>
    </source>
</evidence>
<dbReference type="Proteomes" id="UP001564760">
    <property type="component" value="Unassembled WGS sequence"/>
</dbReference>
<organism evidence="3 4">
    <name type="scientific">Mycobacterium servetii</name>
    <dbReference type="NCBI Taxonomy" id="3237418"/>
    <lineage>
        <taxon>Bacteria</taxon>
        <taxon>Bacillati</taxon>
        <taxon>Actinomycetota</taxon>
        <taxon>Actinomycetes</taxon>
        <taxon>Mycobacteriales</taxon>
        <taxon>Mycobacteriaceae</taxon>
        <taxon>Mycobacterium</taxon>
    </lineage>
</organism>
<dbReference type="InterPro" id="IPR003759">
    <property type="entry name" value="Cbl-bd_cap"/>
</dbReference>
<evidence type="ECO:0000259" key="2">
    <source>
        <dbReference type="PROSITE" id="PS51337"/>
    </source>
</evidence>
<proteinExistence type="predicted"/>
<gene>
    <name evidence="3" type="ORF">AB8998_15395</name>
</gene>
<dbReference type="InterPro" id="IPR036594">
    <property type="entry name" value="Meth_synthase_dom"/>
</dbReference>
<comment type="caution">
    <text evidence="3">The sequence shown here is derived from an EMBL/GenBank/DDBJ whole genome shotgun (WGS) entry which is preliminary data.</text>
</comment>
<dbReference type="InterPro" id="IPR006158">
    <property type="entry name" value="Cobalamin-bd"/>
</dbReference>
<name>A0ABV4C168_9MYCO</name>
<dbReference type="Gene3D" id="1.10.1240.10">
    <property type="entry name" value="Methionine synthase domain"/>
    <property type="match status" value="1"/>
</dbReference>
<keyword evidence="4" id="KW-1185">Reference proteome</keyword>
<dbReference type="SUPFAM" id="SSF52242">
    <property type="entry name" value="Cobalamin (vitamin B12)-binding domain"/>
    <property type="match status" value="1"/>
</dbReference>
<reference evidence="3 4" key="1">
    <citation type="submission" date="2024-08" db="EMBL/GenBank/DDBJ databases">
        <title>Mycobacterium servetensis sp. nov., a novel rapid-growing mycobacterial species recovered from a human patient in Zaragoza, Spain.</title>
        <authorList>
            <person name="Tristancho-Baro A.I."/>
            <person name="Buenestado-Serrano S."/>
            <person name="Garcia De Viedma D."/>
            <person name="Milagro-Beamonte A."/>
            <person name="Burillo N."/>
            <person name="Sanz S."/>
            <person name="Lopez-Calleja A.I."/>
            <person name="Penas-Utrilla D."/>
            <person name="Guardingo M."/>
            <person name="Garcia M.J."/>
            <person name="Vinuelas-Bayon J."/>
        </authorList>
    </citation>
    <scope>NUCLEOTIDE SEQUENCE [LARGE SCALE GENOMIC DNA]</scope>
    <source>
        <strain evidence="4">HUMS_12744610</strain>
    </source>
</reference>
<sequence>MRQVTVASDALQQYETAVAADDRAAVLALVEALLEQGAAPLDILTGLVVSAQREIGRRWQRGEWSVAQEHAATAMAMAATEIVARRIAQVPVRRGHVIVACAEREWHSLPATIIGCALRADGWQTTQLGPATTPQRVSQYVQDLGPEAVAVSCSMLGAVPTTRRLIEAATSAGVPVVVGGAAFGDDGLRATALGATAWAADARSAVEAVDNLPLSVPPVAPLPGAPAQEQAALELNHQRLVDGLRRGWAITSDRRHAGSSAALRAVARDALPQTLHAVSAALLTGDPRPVSQTAAWLADLLAHRGVQSVPAVADLTGALADTLRDYPLSLDLIRRHFATG</sequence>
<dbReference type="SUPFAM" id="SSF47644">
    <property type="entry name" value="Methionine synthase domain"/>
    <property type="match status" value="1"/>
</dbReference>
<dbReference type="RefSeq" id="WP_369738669.1">
    <property type="nucleotide sequence ID" value="NZ_JBGEDP010000001.1"/>
</dbReference>
<dbReference type="EMBL" id="JBGEDP010000001">
    <property type="protein sequence ID" value="MEY8016281.1"/>
    <property type="molecule type" value="Genomic_DNA"/>
</dbReference>
<feature type="domain" description="B12-binding N-terminal" evidence="2">
    <location>
        <begin position="1"/>
        <end position="95"/>
    </location>
</feature>
<dbReference type="PROSITE" id="PS51337">
    <property type="entry name" value="B12_BINDING_NTER"/>
    <property type="match status" value="1"/>
</dbReference>
<dbReference type="Pfam" id="PF02607">
    <property type="entry name" value="B12-binding_2"/>
    <property type="match status" value="1"/>
</dbReference>
<dbReference type="InterPro" id="IPR036724">
    <property type="entry name" value="Cobalamin-bd_sf"/>
</dbReference>
<dbReference type="PROSITE" id="PS51332">
    <property type="entry name" value="B12_BINDING"/>
    <property type="match status" value="1"/>
</dbReference>